<gene>
    <name evidence="1" type="ORF">SK128_007621</name>
</gene>
<organism evidence="1 2">
    <name type="scientific">Halocaridina rubra</name>
    <name type="common">Hawaiian red shrimp</name>
    <dbReference type="NCBI Taxonomy" id="373956"/>
    <lineage>
        <taxon>Eukaryota</taxon>
        <taxon>Metazoa</taxon>
        <taxon>Ecdysozoa</taxon>
        <taxon>Arthropoda</taxon>
        <taxon>Crustacea</taxon>
        <taxon>Multicrustacea</taxon>
        <taxon>Malacostraca</taxon>
        <taxon>Eumalacostraca</taxon>
        <taxon>Eucarida</taxon>
        <taxon>Decapoda</taxon>
        <taxon>Pleocyemata</taxon>
        <taxon>Caridea</taxon>
        <taxon>Atyoidea</taxon>
        <taxon>Atyidae</taxon>
        <taxon>Halocaridina</taxon>
    </lineage>
</organism>
<protein>
    <submittedName>
        <fullName evidence="1">Uncharacterized protein</fullName>
    </submittedName>
</protein>
<evidence type="ECO:0000313" key="1">
    <source>
        <dbReference type="EMBL" id="KAK7075380.1"/>
    </source>
</evidence>
<feature type="non-terminal residue" evidence="1">
    <location>
        <position position="53"/>
    </location>
</feature>
<sequence length="53" mass="5691">MKGSQHSTHSPGLVKHSARYTILVIDGELFAFHAFSGIGKAFYILLNSVTGGK</sequence>
<dbReference type="Proteomes" id="UP001381693">
    <property type="component" value="Unassembled WGS sequence"/>
</dbReference>
<reference evidence="1 2" key="1">
    <citation type="submission" date="2023-11" db="EMBL/GenBank/DDBJ databases">
        <title>Halocaridina rubra genome assembly.</title>
        <authorList>
            <person name="Smith C."/>
        </authorList>
    </citation>
    <scope>NUCLEOTIDE SEQUENCE [LARGE SCALE GENOMIC DNA]</scope>
    <source>
        <strain evidence="1">EP-1</strain>
        <tissue evidence="1">Whole</tissue>
    </source>
</reference>
<comment type="caution">
    <text evidence="1">The sequence shown here is derived from an EMBL/GenBank/DDBJ whole genome shotgun (WGS) entry which is preliminary data.</text>
</comment>
<accession>A0AAN8XAQ8</accession>
<evidence type="ECO:0000313" key="2">
    <source>
        <dbReference type="Proteomes" id="UP001381693"/>
    </source>
</evidence>
<dbReference type="AlphaFoldDB" id="A0AAN8XAQ8"/>
<name>A0AAN8XAQ8_HALRR</name>
<keyword evidence="2" id="KW-1185">Reference proteome</keyword>
<dbReference type="EMBL" id="JAXCGZ010010935">
    <property type="protein sequence ID" value="KAK7075380.1"/>
    <property type="molecule type" value="Genomic_DNA"/>
</dbReference>
<proteinExistence type="predicted"/>